<dbReference type="HOGENOM" id="CLU_107458_1_0_11"/>
<sequence>MPNSPVDFQRRSRTRRQAPASVPQPLEDEDDLVAVDTTWGELQPLQCAPGVVTVGELELIDSVRGGALLVDTRMPDSKRGVTLPGAVGIPHDQIAQRSDELDPSRVNIVFCNGPQCPQSPDAIRRLLDAGFPAGSLAYYRGGLHDWVTLAMPTAPVA</sequence>
<dbReference type="STRING" id="710421.Mycch_3963"/>
<proteinExistence type="predicted"/>
<protein>
    <submittedName>
        <fullName evidence="3">Rhodanese-like protein</fullName>
    </submittedName>
</protein>
<dbReference type="EMBL" id="CP003053">
    <property type="protein sequence ID" value="AFM18687.1"/>
    <property type="molecule type" value="Genomic_DNA"/>
</dbReference>
<dbReference type="RefSeq" id="WP_014817160.1">
    <property type="nucleotide sequence ID" value="NC_018027.1"/>
</dbReference>
<name>I4BN30_MYCCN</name>
<dbReference type="AlphaFoldDB" id="I4BN30"/>
<dbReference type="Proteomes" id="UP000006057">
    <property type="component" value="Chromosome"/>
</dbReference>
<dbReference type="eggNOG" id="COG0607">
    <property type="taxonomic scope" value="Bacteria"/>
</dbReference>
<dbReference type="OrthoDB" id="9802991at2"/>
<evidence type="ECO:0000256" key="1">
    <source>
        <dbReference type="SAM" id="MobiDB-lite"/>
    </source>
</evidence>
<gene>
    <name evidence="3" type="ordered locus">Mycch_3963</name>
</gene>
<dbReference type="Pfam" id="PF00581">
    <property type="entry name" value="Rhodanese"/>
    <property type="match status" value="1"/>
</dbReference>
<dbReference type="KEGG" id="mcb:Mycch_3963"/>
<feature type="region of interest" description="Disordered" evidence="1">
    <location>
        <begin position="1"/>
        <end position="27"/>
    </location>
</feature>
<feature type="domain" description="Rhodanese" evidence="2">
    <location>
        <begin position="63"/>
        <end position="155"/>
    </location>
</feature>
<evidence type="ECO:0000259" key="2">
    <source>
        <dbReference type="PROSITE" id="PS50206"/>
    </source>
</evidence>
<organism evidence="3 4">
    <name type="scientific">Mycolicibacterium chubuense (strain NBB4)</name>
    <name type="common">Mycobacterium chubuense</name>
    <dbReference type="NCBI Taxonomy" id="710421"/>
    <lineage>
        <taxon>Bacteria</taxon>
        <taxon>Bacillati</taxon>
        <taxon>Actinomycetota</taxon>
        <taxon>Actinomycetes</taxon>
        <taxon>Mycobacteriales</taxon>
        <taxon>Mycobacteriaceae</taxon>
        <taxon>Mycolicibacterium</taxon>
    </lineage>
</organism>
<reference evidence="3 4" key="1">
    <citation type="submission" date="2012-06" db="EMBL/GenBank/DDBJ databases">
        <title>Complete sequence of chromosome of Mycobacterium chubuense NBB4.</title>
        <authorList>
            <consortium name="US DOE Joint Genome Institute"/>
            <person name="Lucas S."/>
            <person name="Han J."/>
            <person name="Lapidus A."/>
            <person name="Cheng J.-F."/>
            <person name="Goodwin L."/>
            <person name="Pitluck S."/>
            <person name="Peters L."/>
            <person name="Mikhailova N."/>
            <person name="Teshima H."/>
            <person name="Detter J.C."/>
            <person name="Han C."/>
            <person name="Tapia R."/>
            <person name="Land M."/>
            <person name="Hauser L."/>
            <person name="Kyrpides N."/>
            <person name="Ivanova N."/>
            <person name="Pagani I."/>
            <person name="Mattes T."/>
            <person name="Holmes A."/>
            <person name="Rutledge P."/>
            <person name="Paulsen I."/>
            <person name="Coleman N."/>
            <person name="Woyke T."/>
        </authorList>
    </citation>
    <scope>NUCLEOTIDE SEQUENCE [LARGE SCALE GENOMIC DNA]</scope>
    <source>
        <strain evidence="3 4">NBB4</strain>
    </source>
</reference>
<dbReference type="SUPFAM" id="SSF52821">
    <property type="entry name" value="Rhodanese/Cell cycle control phosphatase"/>
    <property type="match status" value="1"/>
</dbReference>
<evidence type="ECO:0000313" key="4">
    <source>
        <dbReference type="Proteomes" id="UP000006057"/>
    </source>
</evidence>
<dbReference type="PROSITE" id="PS50206">
    <property type="entry name" value="RHODANESE_3"/>
    <property type="match status" value="1"/>
</dbReference>
<dbReference type="InterPro" id="IPR036873">
    <property type="entry name" value="Rhodanese-like_dom_sf"/>
</dbReference>
<dbReference type="PATRIC" id="fig|710421.3.peg.3959"/>
<dbReference type="Gene3D" id="3.40.250.10">
    <property type="entry name" value="Rhodanese-like domain"/>
    <property type="match status" value="1"/>
</dbReference>
<accession>I4BN30</accession>
<dbReference type="InterPro" id="IPR001763">
    <property type="entry name" value="Rhodanese-like_dom"/>
</dbReference>
<keyword evidence="4" id="KW-1185">Reference proteome</keyword>
<evidence type="ECO:0000313" key="3">
    <source>
        <dbReference type="EMBL" id="AFM18687.1"/>
    </source>
</evidence>